<evidence type="ECO:0000256" key="6">
    <source>
        <dbReference type="SAM" id="MobiDB-lite"/>
    </source>
</evidence>
<dbReference type="PANTHER" id="PTHR47338:SF29">
    <property type="entry name" value="ZN(2)-C6 FUNGAL-TYPE DOMAIN-CONTAINING PROTEIN"/>
    <property type="match status" value="1"/>
</dbReference>
<dbReference type="GO" id="GO:0005634">
    <property type="term" value="C:nucleus"/>
    <property type="evidence" value="ECO:0007669"/>
    <property type="project" value="UniProtKB-SubCell"/>
</dbReference>
<evidence type="ECO:0000256" key="5">
    <source>
        <dbReference type="ARBA" id="ARBA00023242"/>
    </source>
</evidence>
<dbReference type="InterPro" id="IPR050815">
    <property type="entry name" value="TF_fung"/>
</dbReference>
<dbReference type="GO" id="GO:0006351">
    <property type="term" value="P:DNA-templated transcription"/>
    <property type="evidence" value="ECO:0007669"/>
    <property type="project" value="InterPro"/>
</dbReference>
<feature type="region of interest" description="Disordered" evidence="6">
    <location>
        <begin position="340"/>
        <end position="368"/>
    </location>
</feature>
<feature type="region of interest" description="Disordered" evidence="6">
    <location>
        <begin position="540"/>
        <end position="562"/>
    </location>
</feature>
<evidence type="ECO:0000259" key="7">
    <source>
        <dbReference type="SMART" id="SM00906"/>
    </source>
</evidence>
<dbReference type="GO" id="GO:0003677">
    <property type="term" value="F:DNA binding"/>
    <property type="evidence" value="ECO:0007669"/>
    <property type="project" value="InterPro"/>
</dbReference>
<evidence type="ECO:0000256" key="4">
    <source>
        <dbReference type="ARBA" id="ARBA00023163"/>
    </source>
</evidence>
<dbReference type="GO" id="GO:0000981">
    <property type="term" value="F:DNA-binding transcription factor activity, RNA polymerase II-specific"/>
    <property type="evidence" value="ECO:0007669"/>
    <property type="project" value="InterPro"/>
</dbReference>
<dbReference type="PANTHER" id="PTHR47338">
    <property type="entry name" value="ZN(II)2CYS6 TRANSCRIPTION FACTOR (EUROFUNG)-RELATED"/>
    <property type="match status" value="1"/>
</dbReference>
<accession>A0A0C3KVS8</accession>
<keyword evidence="5" id="KW-0539">Nucleus</keyword>
<evidence type="ECO:0000256" key="1">
    <source>
        <dbReference type="ARBA" id="ARBA00004123"/>
    </source>
</evidence>
<proteinExistence type="predicted"/>
<dbReference type="OrthoDB" id="5600212at2759"/>
<evidence type="ECO:0000313" key="9">
    <source>
        <dbReference type="Proteomes" id="UP000054248"/>
    </source>
</evidence>
<sequence length="662" mass="72644">MASPSVQFPPLISSFRRSSHILVRVCQSGCNNESDVDEPQHQLLSDFPWQCGYGLDGELAAAGVGMYDAAGYLTEGFEVVRGGWNPDLPEPRLLNHLVTLYFSRDTCASRILHRPTFLLAMSLPPTHPDFPHPALLHAICASASRRTTATKSTRLTAKGERDRTRTYIDQTIATGQNIFSVLLASIVLSWWFYSEGRWVEVWSHAGFLTRVSIPLGLNFPGTHRSHNASPYLAPPRNPTDLEERRRAWWMCIMFDRIVSVGGWPHSIDGRDVGTEPPLQRVDFEAETGVPSNPQDLTAEGLFTRHNPLYTDPYLLFLKACLLFGRVTDYNTRMVNLRNAPRSEPTFSSSSASLQHPPNPSTSSATDFKGDPRMAAGFLQQSGMGLEDVNGTALDTDLYMAHIVLHAATITLHNPYMDFGDHTVLRQILRYQTTASLCNDLLNEAAVWGEINQLRQAMIDFGTVSPIGVRQEKLLQGLMTDITRLTSQAQPLNVRVLLYPFSRKSLYDPTFQPTIADVVDASNKSTHNPGASSIERLLNRNSAPQPNQSHVPSHAAPLPAPTTYTDDTAALSMGTIGVGMELSGLSGLGVLGGAFDSTTMISAQGIWRPDGGFGMMDPNGSSDPSGAATDIYEQLGFEHSEIRTDYGLGFVALELSVSFTSFL</sequence>
<dbReference type="EMBL" id="KN823039">
    <property type="protein sequence ID" value="KIO25598.1"/>
    <property type="molecule type" value="Genomic_DNA"/>
</dbReference>
<reference evidence="8 9" key="1">
    <citation type="submission" date="2014-04" db="EMBL/GenBank/DDBJ databases">
        <authorList>
            <consortium name="DOE Joint Genome Institute"/>
            <person name="Kuo A."/>
            <person name="Girlanda M."/>
            <person name="Perotto S."/>
            <person name="Kohler A."/>
            <person name="Nagy L.G."/>
            <person name="Floudas D."/>
            <person name="Copeland A."/>
            <person name="Barry K.W."/>
            <person name="Cichocki N."/>
            <person name="Veneault-Fourrey C."/>
            <person name="LaButti K."/>
            <person name="Lindquist E.A."/>
            <person name="Lipzen A."/>
            <person name="Lundell T."/>
            <person name="Morin E."/>
            <person name="Murat C."/>
            <person name="Sun H."/>
            <person name="Tunlid A."/>
            <person name="Henrissat B."/>
            <person name="Grigoriev I.V."/>
            <person name="Hibbett D.S."/>
            <person name="Martin F."/>
            <person name="Nordberg H.P."/>
            <person name="Cantor M.N."/>
            <person name="Hua S.X."/>
        </authorList>
    </citation>
    <scope>NUCLEOTIDE SEQUENCE [LARGE SCALE GENOMIC DNA]</scope>
    <source>
        <strain evidence="8 9">MUT 4182</strain>
    </source>
</reference>
<dbReference type="Pfam" id="PF04082">
    <property type="entry name" value="Fungal_trans"/>
    <property type="match status" value="1"/>
</dbReference>
<gene>
    <name evidence="8" type="ORF">M407DRAFT_25078</name>
</gene>
<keyword evidence="4" id="KW-0804">Transcription</keyword>
<evidence type="ECO:0000313" key="8">
    <source>
        <dbReference type="EMBL" id="KIO25598.1"/>
    </source>
</evidence>
<feature type="compositionally biased region" description="Polar residues" evidence="6">
    <location>
        <begin position="344"/>
        <end position="365"/>
    </location>
</feature>
<protein>
    <recommendedName>
        <fullName evidence="7">Xylanolytic transcriptional activator regulatory domain-containing protein</fullName>
    </recommendedName>
</protein>
<dbReference type="SMART" id="SM00906">
    <property type="entry name" value="Fungal_trans"/>
    <property type="match status" value="1"/>
</dbReference>
<feature type="domain" description="Xylanolytic transcriptional activator regulatory" evidence="7">
    <location>
        <begin position="201"/>
        <end position="283"/>
    </location>
</feature>
<keyword evidence="2" id="KW-0479">Metal-binding</keyword>
<keyword evidence="9" id="KW-1185">Reference proteome</keyword>
<dbReference type="HOGENOM" id="CLU_414573_0_0_1"/>
<dbReference type="InterPro" id="IPR007219">
    <property type="entry name" value="XnlR_reg_dom"/>
</dbReference>
<dbReference type="STRING" id="1051891.A0A0C3KVS8"/>
<dbReference type="GO" id="GO:0008270">
    <property type="term" value="F:zinc ion binding"/>
    <property type="evidence" value="ECO:0007669"/>
    <property type="project" value="InterPro"/>
</dbReference>
<dbReference type="Proteomes" id="UP000054248">
    <property type="component" value="Unassembled WGS sequence"/>
</dbReference>
<evidence type="ECO:0000256" key="2">
    <source>
        <dbReference type="ARBA" id="ARBA00022723"/>
    </source>
</evidence>
<keyword evidence="3" id="KW-0805">Transcription regulation</keyword>
<organism evidence="8 9">
    <name type="scientific">Tulasnella calospora MUT 4182</name>
    <dbReference type="NCBI Taxonomy" id="1051891"/>
    <lineage>
        <taxon>Eukaryota</taxon>
        <taxon>Fungi</taxon>
        <taxon>Dikarya</taxon>
        <taxon>Basidiomycota</taxon>
        <taxon>Agaricomycotina</taxon>
        <taxon>Agaricomycetes</taxon>
        <taxon>Cantharellales</taxon>
        <taxon>Tulasnellaceae</taxon>
        <taxon>Tulasnella</taxon>
    </lineage>
</organism>
<name>A0A0C3KVS8_9AGAM</name>
<feature type="compositionally biased region" description="Polar residues" evidence="6">
    <location>
        <begin position="540"/>
        <end position="550"/>
    </location>
</feature>
<evidence type="ECO:0000256" key="3">
    <source>
        <dbReference type="ARBA" id="ARBA00023015"/>
    </source>
</evidence>
<comment type="subcellular location">
    <subcellularLocation>
        <location evidence="1">Nucleus</location>
    </subcellularLocation>
</comment>
<dbReference type="AlphaFoldDB" id="A0A0C3KVS8"/>
<reference evidence="9" key="2">
    <citation type="submission" date="2015-01" db="EMBL/GenBank/DDBJ databases">
        <title>Evolutionary Origins and Diversification of the Mycorrhizal Mutualists.</title>
        <authorList>
            <consortium name="DOE Joint Genome Institute"/>
            <consortium name="Mycorrhizal Genomics Consortium"/>
            <person name="Kohler A."/>
            <person name="Kuo A."/>
            <person name="Nagy L.G."/>
            <person name="Floudas D."/>
            <person name="Copeland A."/>
            <person name="Barry K.W."/>
            <person name="Cichocki N."/>
            <person name="Veneault-Fourrey C."/>
            <person name="LaButti K."/>
            <person name="Lindquist E.A."/>
            <person name="Lipzen A."/>
            <person name="Lundell T."/>
            <person name="Morin E."/>
            <person name="Murat C."/>
            <person name="Riley R."/>
            <person name="Ohm R."/>
            <person name="Sun H."/>
            <person name="Tunlid A."/>
            <person name="Henrissat B."/>
            <person name="Grigoriev I.V."/>
            <person name="Hibbett D.S."/>
            <person name="Martin F."/>
        </authorList>
    </citation>
    <scope>NUCLEOTIDE SEQUENCE [LARGE SCALE GENOMIC DNA]</scope>
    <source>
        <strain evidence="9">MUT 4182</strain>
    </source>
</reference>
<dbReference type="CDD" id="cd12148">
    <property type="entry name" value="fungal_TF_MHR"/>
    <property type="match status" value="1"/>
</dbReference>